<feature type="region of interest" description="Disordered" evidence="1">
    <location>
        <begin position="1275"/>
        <end position="1301"/>
    </location>
</feature>
<feature type="compositionally biased region" description="Polar residues" evidence="1">
    <location>
        <begin position="1413"/>
        <end position="1426"/>
    </location>
</feature>
<feature type="compositionally biased region" description="Basic residues" evidence="1">
    <location>
        <begin position="130"/>
        <end position="143"/>
    </location>
</feature>
<feature type="compositionally biased region" description="Polar residues" evidence="1">
    <location>
        <begin position="580"/>
        <end position="596"/>
    </location>
</feature>
<feature type="region of interest" description="Disordered" evidence="1">
    <location>
        <begin position="262"/>
        <end position="305"/>
    </location>
</feature>
<feature type="compositionally biased region" description="Basic and acidic residues" evidence="1">
    <location>
        <begin position="516"/>
        <end position="551"/>
    </location>
</feature>
<sequence length="1426" mass="156600">MIENSNERTPMSEISSRRRVTSRPSLRSKAAVEISSKWRGKNNRNTDDFLPQSTGSIKQPNNGSSTEVPFGGSSKTGSTEVRLPAVHTTYLSLAKARAARRTAHEERMMELGQTDLSDQNQEVMKPGTDKKRKPISHRNKPKAPKKCVMILGLKRQTNGDFLIASIDNKIGNPMLSSPILNRQAHVSQAHPSLQLTARPMDDLNNFSNVLLQSVYEDSLSKVDSKNFKPSTKYSSTSNGGIKALSRVDLQGRVDSDSAIKQSQELLPTGLPPQSLKNISDNETSGNLGDNENKVNTADVRESRSVDNPLNSLDLADILHKLESTLETLQQGKSPSRVEPSSRLKASGDSIQDGARVGQNLTEDIQNPKVKKKLGKIASSSGTSLQDKASPASLQTVGTYPRVQRTSRSSFQKAKKTKPNGQASTQKHQKSLVLTNNGHKTQTEALSRSPGSKLLAKPERIAESPSSEASRTDDTTEMGAAQPKLAPTASSDGVTEESLPSSLENGNGFGKQLSSKSTEENTGKNVRESVTKHDISDKSTEIDEDSKAKDTEANIPVSNKYDDASSLSDRRKESSKKEESVNNVALQTDQTSYAHSNGNKEKTKQKREAAIAKTKKIKGEDALKKTSNTNHSDICAELTNGDAKHEQTKQRIENNELSKSEIRNRLDTQRKTSDIHCVEILAETSDDGGKDKKDRITINRETAQEERVQLDADIDSQKAAAQKRDEQRKISAALSRGGTSGVIGSTSVPSLLSQPSTQQQQQQHQLLPTLPQQPSYPGVVPASSVAYSAEPAPLTGDTPHTSEDQGRILLPPSEYNGHHPAAHYSSLHGDVNGPDLRDDPLNSQVITQLPSHVAEDVMVVNIPESPVNRRRRQGRDHTNWAPPPNLSHLLRESIDTRPGDTAITTSTTNIYKTPTNGFIPGDQTGEEGLQLIVLDKTDDEDEDEFHPPYSGSRTNGGGSTAGFHSRSESKVFPVDRRAVERDLFKQEYSPPQISELPESDKKVSRSGFVRFAGTDSFPNLSGRQRTVHGDFRGGPDGDLPGDTGRSRSVNDGFLGQRVLPESFDLSDVPSARISAFNVNYDTSVDLDTERNTQGQQHVPPFAYNVIDFDSQAGSAPRQLGLSTSHVTSLEQGFQQTHPVIAAQQSSLMIPSSTPRSSQPHHSNHHHPQSSIVTTGQLDQTARSQRPPVFAISQVDYDRFTSVPPGISTVREEIGTQDTPGRSKVPNDRTFILHPDLGTMVPGPGYKFLVDRQVFQKRASRANVLTRAERLLDARRGHVTDRSDSSDDARKLNGDDDDDDELTDMEGLRHKALRHVNRRQRRVDEDSASSDDVLHTIRYKSRGPLSVAARRARLTSFNARINKQRRIRAARRQGQLDHLQVDLSVPSLWQPLPHTDSLTKINKVTNRHPAHNRQVFPSRTQSTEVSPS</sequence>
<feature type="compositionally biased region" description="Polar residues" evidence="1">
    <location>
        <begin position="51"/>
        <end position="78"/>
    </location>
</feature>
<proteinExistence type="predicted"/>
<feature type="region of interest" description="Disordered" evidence="1">
    <location>
        <begin position="121"/>
        <end position="143"/>
    </location>
</feature>
<feature type="region of interest" description="Disordered" evidence="1">
    <location>
        <begin position="1"/>
        <end position="78"/>
    </location>
</feature>
<feature type="compositionally biased region" description="Basic and acidic residues" evidence="1">
    <location>
        <begin position="559"/>
        <end position="579"/>
    </location>
</feature>
<feature type="region of interest" description="Disordered" evidence="1">
    <location>
        <begin position="638"/>
        <end position="664"/>
    </location>
</feature>
<feature type="compositionally biased region" description="Basic and acidic residues" evidence="1">
    <location>
        <begin position="597"/>
        <end position="609"/>
    </location>
</feature>
<feature type="region of interest" description="Disordered" evidence="1">
    <location>
        <begin position="327"/>
        <end position="626"/>
    </location>
</feature>
<feature type="compositionally biased region" description="Low complexity" evidence="1">
    <location>
        <begin position="741"/>
        <end position="774"/>
    </location>
</feature>
<feature type="compositionally biased region" description="Basic and acidic residues" evidence="1">
    <location>
        <begin position="641"/>
        <end position="664"/>
    </location>
</feature>
<feature type="compositionally biased region" description="Polar residues" evidence="1">
    <location>
        <begin position="377"/>
        <end position="411"/>
    </location>
</feature>
<accession>A0AAE0Y0T1</accession>
<gene>
    <name evidence="2" type="ORF">RRG08_018340</name>
</gene>
<feature type="compositionally biased region" description="Polar residues" evidence="1">
    <location>
        <begin position="1170"/>
        <end position="1182"/>
    </location>
</feature>
<feature type="region of interest" description="Disordered" evidence="1">
    <location>
        <begin position="867"/>
        <end position="889"/>
    </location>
</feature>
<feature type="compositionally biased region" description="Polar residues" evidence="1">
    <location>
        <begin position="274"/>
        <end position="295"/>
    </location>
</feature>
<feature type="region of interest" description="Disordered" evidence="1">
    <location>
        <begin position="706"/>
        <end position="780"/>
    </location>
</feature>
<evidence type="ECO:0000313" key="3">
    <source>
        <dbReference type="Proteomes" id="UP001283361"/>
    </source>
</evidence>
<feature type="region of interest" description="Disordered" evidence="1">
    <location>
        <begin position="1014"/>
        <end position="1046"/>
    </location>
</feature>
<feature type="region of interest" description="Disordered" evidence="1">
    <location>
        <begin position="1201"/>
        <end position="1226"/>
    </location>
</feature>
<dbReference type="EMBL" id="JAWDGP010007244">
    <property type="protein sequence ID" value="KAK3727356.1"/>
    <property type="molecule type" value="Genomic_DNA"/>
</dbReference>
<reference evidence="2" key="1">
    <citation type="journal article" date="2023" name="G3 (Bethesda)">
        <title>A reference genome for the long-term kleptoplast-retaining sea slug Elysia crispata morphotype clarki.</title>
        <authorList>
            <person name="Eastman K.E."/>
            <person name="Pendleton A.L."/>
            <person name="Shaikh M.A."/>
            <person name="Suttiyut T."/>
            <person name="Ogas R."/>
            <person name="Tomko P."/>
            <person name="Gavelis G."/>
            <person name="Widhalm J.R."/>
            <person name="Wisecaver J.H."/>
        </authorList>
    </citation>
    <scope>NUCLEOTIDE SEQUENCE</scope>
    <source>
        <strain evidence="2">ECLA1</strain>
    </source>
</reference>
<feature type="compositionally biased region" description="Basic and acidic residues" evidence="1">
    <location>
        <begin position="1275"/>
        <end position="1292"/>
    </location>
</feature>
<evidence type="ECO:0000313" key="2">
    <source>
        <dbReference type="EMBL" id="KAK3727356.1"/>
    </source>
</evidence>
<feature type="compositionally biased region" description="Polar residues" evidence="1">
    <location>
        <begin position="418"/>
        <end position="449"/>
    </location>
</feature>
<dbReference type="Proteomes" id="UP001283361">
    <property type="component" value="Unassembled WGS sequence"/>
</dbReference>
<feature type="region of interest" description="Disordered" evidence="1">
    <location>
        <begin position="1147"/>
        <end position="1183"/>
    </location>
</feature>
<name>A0AAE0Y0T1_9GAST</name>
<organism evidence="2 3">
    <name type="scientific">Elysia crispata</name>
    <name type="common">lettuce slug</name>
    <dbReference type="NCBI Taxonomy" id="231223"/>
    <lineage>
        <taxon>Eukaryota</taxon>
        <taxon>Metazoa</taxon>
        <taxon>Spiralia</taxon>
        <taxon>Lophotrochozoa</taxon>
        <taxon>Mollusca</taxon>
        <taxon>Gastropoda</taxon>
        <taxon>Heterobranchia</taxon>
        <taxon>Euthyneura</taxon>
        <taxon>Panpulmonata</taxon>
        <taxon>Sacoglossa</taxon>
        <taxon>Placobranchoidea</taxon>
        <taxon>Plakobranchidae</taxon>
        <taxon>Elysia</taxon>
    </lineage>
</organism>
<feature type="region of interest" description="Disordered" evidence="1">
    <location>
        <begin position="938"/>
        <end position="968"/>
    </location>
</feature>
<evidence type="ECO:0000256" key="1">
    <source>
        <dbReference type="SAM" id="MobiDB-lite"/>
    </source>
</evidence>
<feature type="region of interest" description="Disordered" evidence="1">
    <location>
        <begin position="981"/>
        <end position="1000"/>
    </location>
</feature>
<keyword evidence="3" id="KW-1185">Reference proteome</keyword>
<feature type="compositionally biased region" description="Polar residues" evidence="1">
    <location>
        <begin position="487"/>
        <end position="504"/>
    </location>
</feature>
<comment type="caution">
    <text evidence="2">The sequence shown here is derived from an EMBL/GenBank/DDBJ whole genome shotgun (WGS) entry which is preliminary data.</text>
</comment>
<feature type="region of interest" description="Disordered" evidence="1">
    <location>
        <begin position="1404"/>
        <end position="1426"/>
    </location>
</feature>
<protein>
    <submittedName>
        <fullName evidence="2">Uncharacterized protein</fullName>
    </submittedName>
</protein>